<comment type="caution">
    <text evidence="3">The sequence shown here is derived from an EMBL/GenBank/DDBJ whole genome shotgun (WGS) entry which is preliminary data.</text>
</comment>
<evidence type="ECO:0000313" key="3">
    <source>
        <dbReference type="EMBL" id="MBB4664362.1"/>
    </source>
</evidence>
<accession>A0A840IHF3</accession>
<dbReference type="InterPro" id="IPR025736">
    <property type="entry name" value="PucR_C-HTH_dom"/>
</dbReference>
<dbReference type="Proteomes" id="UP000585272">
    <property type="component" value="Unassembled WGS sequence"/>
</dbReference>
<name>A0A840IHF3_9ACTN</name>
<reference evidence="3 4" key="1">
    <citation type="submission" date="2020-08" db="EMBL/GenBank/DDBJ databases">
        <title>Genomic Encyclopedia of Archaeal and Bacterial Type Strains, Phase II (KMG-II): from individual species to whole genera.</title>
        <authorList>
            <person name="Goeker M."/>
        </authorList>
    </citation>
    <scope>NUCLEOTIDE SEQUENCE [LARGE SCALE GENOMIC DNA]</scope>
    <source>
        <strain evidence="3 4">DSM 23288</strain>
    </source>
</reference>
<organism evidence="3 4">
    <name type="scientific">Conexibacter arvalis</name>
    <dbReference type="NCBI Taxonomy" id="912552"/>
    <lineage>
        <taxon>Bacteria</taxon>
        <taxon>Bacillati</taxon>
        <taxon>Actinomycetota</taxon>
        <taxon>Thermoleophilia</taxon>
        <taxon>Solirubrobacterales</taxon>
        <taxon>Conexibacteraceae</taxon>
        <taxon>Conexibacter</taxon>
    </lineage>
</organism>
<dbReference type="AlphaFoldDB" id="A0A840IHF3"/>
<dbReference type="RefSeq" id="WP_183344373.1">
    <property type="nucleotide sequence ID" value="NZ_JACHNU010000007.1"/>
</dbReference>
<evidence type="ECO:0000313" key="4">
    <source>
        <dbReference type="Proteomes" id="UP000585272"/>
    </source>
</evidence>
<protein>
    <submittedName>
        <fullName evidence="3">Purine catabolism regulator</fullName>
    </submittedName>
</protein>
<dbReference type="PANTHER" id="PTHR33744:SF1">
    <property type="entry name" value="DNA-BINDING TRANSCRIPTIONAL ACTIVATOR ADER"/>
    <property type="match status" value="1"/>
</dbReference>
<proteinExistence type="predicted"/>
<dbReference type="Gene3D" id="1.10.10.2840">
    <property type="entry name" value="PucR C-terminal helix-turn-helix domain"/>
    <property type="match status" value="1"/>
</dbReference>
<dbReference type="InterPro" id="IPR042070">
    <property type="entry name" value="PucR_C-HTH_sf"/>
</dbReference>
<evidence type="ECO:0000259" key="1">
    <source>
        <dbReference type="Pfam" id="PF07905"/>
    </source>
</evidence>
<keyword evidence="4" id="KW-1185">Reference proteome</keyword>
<feature type="domain" description="Purine catabolism PurC-like" evidence="1">
    <location>
        <begin position="27"/>
        <end position="142"/>
    </location>
</feature>
<gene>
    <name evidence="3" type="ORF">BDZ31_003973</name>
</gene>
<evidence type="ECO:0000259" key="2">
    <source>
        <dbReference type="Pfam" id="PF13556"/>
    </source>
</evidence>
<dbReference type="PANTHER" id="PTHR33744">
    <property type="entry name" value="CARBOHYDRATE DIACID REGULATOR"/>
    <property type="match status" value="1"/>
</dbReference>
<dbReference type="InterPro" id="IPR051448">
    <property type="entry name" value="CdaR-like_regulators"/>
</dbReference>
<dbReference type="InterPro" id="IPR012914">
    <property type="entry name" value="PucR_dom"/>
</dbReference>
<dbReference type="Pfam" id="PF07905">
    <property type="entry name" value="PucR"/>
    <property type="match status" value="1"/>
</dbReference>
<dbReference type="EMBL" id="JACHNU010000007">
    <property type="protein sequence ID" value="MBB4664362.1"/>
    <property type="molecule type" value="Genomic_DNA"/>
</dbReference>
<dbReference type="Pfam" id="PF13556">
    <property type="entry name" value="HTH_30"/>
    <property type="match status" value="1"/>
</dbReference>
<feature type="domain" description="PucR C-terminal helix-turn-helix" evidence="2">
    <location>
        <begin position="485"/>
        <end position="543"/>
    </location>
</feature>
<sequence length="555" mass="60072">MSDRAEADTTAAADGGATGALSVAAALRLEALAVGAPELLAGAAGLDRPIRRAHAGEVPNLASFLRGGELLLTTGMGLRDDAAMRRFVAELADRGVAAVVLELGSAFESAPRALVDAAAEHDLPLIALHREVPFVEVVEAVDHELIDRQLLHVARAEAIHSQLTGLMLDGAGIPEVLGALAAIVANPVVLEREDGELLFHAVHRRDSAEALAAWDAVRRELPGAPPSIAVPLPSGRDAQRGRLVTVAVDSPLAEVSELALQRAGGLVALMSRQLRQEEMLVARERGNLLQGLLEQELGEAEIARQVDAMGFPRRVPYLLPCVLAGRGPAWFVPQGSRATVWTMVWREVRQELESQLIPVLGGLMAGDRQIALVVGLSTAKQREARADALTALFAAALERQFGSREAGLLYVGDTAPSWTGVISSLGEVVQAAASPRPEIKGWYDATRPDLQRLLWSLREAADLRAFVDRRLATLIEYDRRRNAQLLPTLEVYLAFGGRKADAARALHLERQSLYHRISRIETLLEESLDDEDTRLGLHLALRARRMMRRPEAPPR</sequence>